<dbReference type="AlphaFoldDB" id="A0A2S7BX57"/>
<organism evidence="1 2">
    <name type="scientific">Xanthomonas dyei</name>
    <dbReference type="NCBI Taxonomy" id="743699"/>
    <lineage>
        <taxon>Bacteria</taxon>
        <taxon>Pseudomonadati</taxon>
        <taxon>Pseudomonadota</taxon>
        <taxon>Gammaproteobacteria</taxon>
        <taxon>Lysobacterales</taxon>
        <taxon>Lysobacteraceae</taxon>
        <taxon>Xanthomonas</taxon>
    </lineage>
</organism>
<dbReference type="EMBL" id="MDEE01000052">
    <property type="protein sequence ID" value="PPU50152.1"/>
    <property type="molecule type" value="Genomic_DNA"/>
</dbReference>
<reference evidence="1 2" key="1">
    <citation type="submission" date="2016-08" db="EMBL/GenBank/DDBJ databases">
        <authorList>
            <person name="Seilhamer J.J."/>
        </authorList>
    </citation>
    <scope>NUCLEOTIDE SEQUENCE [LARGE SCALE GENOMIC DNA]</scope>
    <source>
        <strain evidence="1 2">CFBP7245</strain>
    </source>
</reference>
<evidence type="ECO:0000313" key="1">
    <source>
        <dbReference type="EMBL" id="PPU50152.1"/>
    </source>
</evidence>
<name>A0A2S7BX57_9XANT</name>
<dbReference type="Proteomes" id="UP000238908">
    <property type="component" value="Unassembled WGS sequence"/>
</dbReference>
<comment type="caution">
    <text evidence="1">The sequence shown here is derived from an EMBL/GenBank/DDBJ whole genome shotgun (WGS) entry which is preliminary data.</text>
</comment>
<sequence>MQQPGGIRLSMPCFACGQRGDARDFMLGRCRRVGLSIACLRPDDGMLQQTFAAAASRVAQLFQ</sequence>
<protein>
    <submittedName>
        <fullName evidence="1">Uncharacterized protein</fullName>
    </submittedName>
</protein>
<accession>A0A2S7BX57</accession>
<gene>
    <name evidence="1" type="ORF">XdyCFBP7245_21035</name>
</gene>
<proteinExistence type="predicted"/>
<evidence type="ECO:0000313" key="2">
    <source>
        <dbReference type="Proteomes" id="UP000238908"/>
    </source>
</evidence>